<name>A0A1X7TJ45_AMPQE</name>
<gene>
    <name evidence="3" type="primary">109587597</name>
</gene>
<dbReference type="GO" id="GO:0110026">
    <property type="term" value="P:regulation of DNA strand resection involved in replication fork processing"/>
    <property type="evidence" value="ECO:0007669"/>
    <property type="project" value="TreeGrafter"/>
</dbReference>
<dbReference type="AlphaFoldDB" id="A0A1X7TJ45"/>
<keyword evidence="4" id="KW-1185">Reference proteome</keyword>
<dbReference type="InterPro" id="IPR052283">
    <property type="entry name" value="GenomicStab_NeuMorph_Reg"/>
</dbReference>
<dbReference type="KEGG" id="aqu:109587597"/>
<evidence type="ECO:0000259" key="2">
    <source>
        <dbReference type="Pfam" id="PF12937"/>
    </source>
</evidence>
<dbReference type="SUPFAM" id="SSF52047">
    <property type="entry name" value="RNI-like"/>
    <property type="match status" value="1"/>
</dbReference>
<dbReference type="Pfam" id="PF12937">
    <property type="entry name" value="F-box-like"/>
    <property type="match status" value="1"/>
</dbReference>
<dbReference type="GO" id="GO:0010569">
    <property type="term" value="P:regulation of double-strand break repair via homologous recombination"/>
    <property type="evidence" value="ECO:0007669"/>
    <property type="project" value="TreeGrafter"/>
</dbReference>
<evidence type="ECO:0000313" key="4">
    <source>
        <dbReference type="Proteomes" id="UP000007879"/>
    </source>
</evidence>
<dbReference type="Gene3D" id="3.80.10.10">
    <property type="entry name" value="Ribonuclease Inhibitor"/>
    <property type="match status" value="1"/>
</dbReference>
<proteinExistence type="predicted"/>
<reference evidence="4" key="1">
    <citation type="journal article" date="2010" name="Nature">
        <title>The Amphimedon queenslandica genome and the evolution of animal complexity.</title>
        <authorList>
            <person name="Srivastava M."/>
            <person name="Simakov O."/>
            <person name="Chapman J."/>
            <person name="Fahey B."/>
            <person name="Gauthier M.E."/>
            <person name="Mitros T."/>
            <person name="Richards G.S."/>
            <person name="Conaco C."/>
            <person name="Dacre M."/>
            <person name="Hellsten U."/>
            <person name="Larroux C."/>
            <person name="Putnam N.H."/>
            <person name="Stanke M."/>
            <person name="Adamska M."/>
            <person name="Darling A."/>
            <person name="Degnan S.M."/>
            <person name="Oakley T.H."/>
            <person name="Plachetzki D.C."/>
            <person name="Zhai Y."/>
            <person name="Adamski M."/>
            <person name="Calcino A."/>
            <person name="Cummins S.F."/>
            <person name="Goodstein D.M."/>
            <person name="Harris C."/>
            <person name="Jackson D.J."/>
            <person name="Leys S.P."/>
            <person name="Shu S."/>
            <person name="Woodcroft B.J."/>
            <person name="Vervoort M."/>
            <person name="Kosik K.S."/>
            <person name="Manning G."/>
            <person name="Degnan B.M."/>
            <person name="Rokhsar D.S."/>
        </authorList>
    </citation>
    <scope>NUCLEOTIDE SEQUENCE [LARGE SCALE GENOMIC DNA]</scope>
</reference>
<evidence type="ECO:0000256" key="1">
    <source>
        <dbReference type="SAM" id="Coils"/>
    </source>
</evidence>
<feature type="coiled-coil region" evidence="1">
    <location>
        <begin position="41"/>
        <end position="75"/>
    </location>
</feature>
<evidence type="ECO:0000313" key="3">
    <source>
        <dbReference type="EnsemblMetazoa" id="Aqu2.1.14557_001"/>
    </source>
</evidence>
<dbReference type="PANTHER" id="PTHR15739:SF2">
    <property type="entry name" value="PROTEIN ZNF365"/>
    <property type="match status" value="1"/>
</dbReference>
<dbReference type="OrthoDB" id="6482165at2759"/>
<dbReference type="InterPro" id="IPR001810">
    <property type="entry name" value="F-box_dom"/>
</dbReference>
<dbReference type="GO" id="GO:0000723">
    <property type="term" value="P:telomere maintenance"/>
    <property type="evidence" value="ECO:0007669"/>
    <property type="project" value="TreeGrafter"/>
</dbReference>
<dbReference type="PANTHER" id="PTHR15739">
    <property type="entry name" value="ZINC FINGER PROTEIN"/>
    <property type="match status" value="1"/>
</dbReference>
<feature type="domain" description="F-box" evidence="2">
    <location>
        <begin position="101"/>
        <end position="137"/>
    </location>
</feature>
<dbReference type="InterPro" id="IPR032675">
    <property type="entry name" value="LRR_dom_sf"/>
</dbReference>
<dbReference type="STRING" id="400682.A0A1X7TJ45"/>
<dbReference type="Proteomes" id="UP000007879">
    <property type="component" value="Unassembled WGS sequence"/>
</dbReference>
<protein>
    <recommendedName>
        <fullName evidence="2">F-box domain-containing protein</fullName>
    </recommendedName>
</protein>
<organism evidence="3">
    <name type="scientific">Amphimedon queenslandica</name>
    <name type="common">Sponge</name>
    <dbReference type="NCBI Taxonomy" id="400682"/>
    <lineage>
        <taxon>Eukaryota</taxon>
        <taxon>Metazoa</taxon>
        <taxon>Porifera</taxon>
        <taxon>Demospongiae</taxon>
        <taxon>Heteroscleromorpha</taxon>
        <taxon>Haplosclerida</taxon>
        <taxon>Niphatidae</taxon>
        <taxon>Amphimedon</taxon>
    </lineage>
</organism>
<dbReference type="eggNOG" id="KOG4341">
    <property type="taxonomic scope" value="Eukaryota"/>
</dbReference>
<keyword evidence="1" id="KW-0175">Coiled coil</keyword>
<dbReference type="EnsemblMetazoa" id="Aqu2.1.14557_001">
    <property type="protein sequence ID" value="Aqu2.1.14557_001"/>
    <property type="gene ID" value="Aqu2.1.14557"/>
</dbReference>
<reference evidence="3" key="2">
    <citation type="submission" date="2017-05" db="UniProtKB">
        <authorList>
            <consortium name="EnsemblMetazoa"/>
        </authorList>
    </citation>
    <scope>IDENTIFICATION</scope>
</reference>
<sequence>MAEDLEVKARELKSLLGRCSGLLKGTGRMDGQGKKPRELEAKHDRIQISELQGTIKKLKQELANIKKHEPRVESQTKTKETQESLQESYYDYSEDNTTLALVLVFRFLTFSELLLVGRVSRLWQRASLHPSLWELIDLSDYRLDSDVLIKLANSCTSTKQIILQGLTPPPATPKVDLQGYIDSQKAGLEAGLKALLSKAGPSLLSLSISQCPLRITERSLWITSFTSPSLAFLLYQSEEFPPTPESIWSLSNGCPRIQSLHLYPTEDEELDKQYNDKVLYHIGKGFPLLTELTIGGQGLTISGITQLMTRLPRLHTLHLVKGPQISYETANHFSSLLPSLLLLQLTHTPISPQAVIKITDTHKCLKTFHIQISFIDYFADEGKTRTLGSEKKYQQIINNFEAIAQHSKYGGVFQVTDTQ</sequence>
<accession>A0A1X7TJ45</accession>
<dbReference type="InParanoid" id="A0A1X7TJ45"/>
<dbReference type="EnsemblMetazoa" id="XM_020003823.1">
    <property type="protein sequence ID" value="XP_019859382.1"/>
    <property type="gene ID" value="LOC109587597"/>
</dbReference>